<dbReference type="Gene3D" id="3.90.320.10">
    <property type="match status" value="1"/>
</dbReference>
<sequence length="539" mass="63896">MNIAYYNQEIDKILWDALGNDYFIEEDLNDIIDFVSKTIYQYDTKYKLSTLKFIVEFIIKKKYVIHYVYDKNSLFNQFEKPITKPTKKLINNSDDGISDEDNFDYLVINDSDLELSENSKKKSIKLNINCPDKILLTNHLDLISHKYTYDGSKYGDDIYLKRYQTVEFIKTIPQHEQKSKLWLEQRNGCLTATAISVVLDEDPYKHPITILFDKCGRGTPFVENKFVHHGNKYEQIGTMFYSFRNNVEVGEYGLLQHVKKNFIAASPDGICGKNTNDGNLSKLVGRLLEIKFPATRKIETQGDLDGDICPHYYYMQVQTQLFVTQLDECDFLQCKTEEYDSWDEYLNDTHLTMPGLSKTTNLEKGCLIQLLPKKLVSCNDKDKCLYNSKYIYPPRLHMTPEEIEKWISCEIMNYHTHEYSEDYLIDRIIYWRLSQVTCNLIIADVNHFNSKIPLLEQFWQYILFYRENTSKLDKLVEYVKEVGEESSAKIFTKIHKDYSLVNKNSKYEPLYQEETEWRKVYNKKYAYRKKYNYNKPTWQ</sequence>
<dbReference type="EMBL" id="AP024483">
    <property type="protein sequence ID" value="BCS83221.1"/>
    <property type="molecule type" value="Genomic_DNA"/>
</dbReference>
<dbReference type="NCBIfam" id="TIGR03033">
    <property type="entry name" value="phage_rel_nuc"/>
    <property type="match status" value="1"/>
</dbReference>
<keyword evidence="3" id="KW-1185">Reference proteome</keyword>
<dbReference type="GeneID" id="80558426"/>
<evidence type="ECO:0000259" key="1">
    <source>
        <dbReference type="Pfam" id="PF09588"/>
    </source>
</evidence>
<proteinExistence type="predicted"/>
<dbReference type="InterPro" id="IPR017482">
    <property type="entry name" value="Lambda-type_endonuclease"/>
</dbReference>
<evidence type="ECO:0000313" key="2">
    <source>
        <dbReference type="EMBL" id="BCS83221.1"/>
    </source>
</evidence>
<name>A0ABM7NSZ0_9VIRU</name>
<dbReference type="InterPro" id="IPR019080">
    <property type="entry name" value="YqaJ_viral_recombinase"/>
</dbReference>
<dbReference type="InterPro" id="IPR011604">
    <property type="entry name" value="PDDEXK-like_dom_sf"/>
</dbReference>
<dbReference type="InterPro" id="IPR011335">
    <property type="entry name" value="Restrct_endonuc-II-like"/>
</dbReference>
<dbReference type="InterPro" id="IPR051703">
    <property type="entry name" value="NF-kappa-B_Signaling_Reg"/>
</dbReference>
<dbReference type="PANTHER" id="PTHR46609">
    <property type="entry name" value="EXONUCLEASE, PHAGE-TYPE/RECB, C-TERMINAL DOMAIN-CONTAINING PROTEIN"/>
    <property type="match status" value="1"/>
</dbReference>
<dbReference type="PANTHER" id="PTHR46609:SF6">
    <property type="entry name" value="EXONUCLEASE, PHAGE-TYPE_RECB, C-TERMINAL DOMAIN-CONTAINING PROTEIN-RELATED"/>
    <property type="match status" value="1"/>
</dbReference>
<dbReference type="Pfam" id="PF09588">
    <property type="entry name" value="YqaJ"/>
    <property type="match status" value="1"/>
</dbReference>
<protein>
    <submittedName>
        <fullName evidence="2">YqaJ viral recombinase family</fullName>
    </submittedName>
</protein>
<feature type="domain" description="YqaJ viral recombinase" evidence="1">
    <location>
        <begin position="182"/>
        <end position="325"/>
    </location>
</feature>
<dbReference type="CDD" id="cd22343">
    <property type="entry name" value="PDDEXK_lambda_exonuclease-like"/>
    <property type="match status" value="1"/>
</dbReference>
<reference evidence="2 3" key="1">
    <citation type="submission" date="2021-02" db="EMBL/GenBank/DDBJ databases">
        <title>Cotonvirus japonicus, which uses Golgi apparatus of host cells for its virion factory, phylogenetically links tailed tupanvirus and icosahedral mimivirus.</title>
        <authorList>
            <person name="Takahashi H."/>
            <person name="Fukaya S."/>
            <person name="Song C."/>
            <person name="Murata K."/>
            <person name="Takemura M."/>
        </authorList>
    </citation>
    <scope>NUCLEOTIDE SEQUENCE [LARGE SCALE GENOMIC DNA]</scope>
</reference>
<dbReference type="RefSeq" id="YP_010841829.1">
    <property type="nucleotide sequence ID" value="NC_079139.1"/>
</dbReference>
<dbReference type="Proteomes" id="UP001321479">
    <property type="component" value="Segment"/>
</dbReference>
<organism evidence="2 3">
    <name type="scientific">Cotonvirus japonicus</name>
    <dbReference type="NCBI Taxonomy" id="2811091"/>
    <lineage>
        <taxon>Viruses</taxon>
        <taxon>Varidnaviria</taxon>
        <taxon>Bamfordvirae</taxon>
        <taxon>Nucleocytoviricota</taxon>
        <taxon>Megaviricetes</taxon>
        <taxon>Imitervirales</taxon>
        <taxon>Mimiviridae</taxon>
        <taxon>Megamimivirinae</taxon>
        <taxon>Cotonvirus</taxon>
        <taxon>Cotonvirus japonicum</taxon>
    </lineage>
</organism>
<accession>A0ABM7NSZ0</accession>
<dbReference type="SUPFAM" id="SSF52980">
    <property type="entry name" value="Restriction endonuclease-like"/>
    <property type="match status" value="1"/>
</dbReference>
<evidence type="ECO:0000313" key="3">
    <source>
        <dbReference type="Proteomes" id="UP001321479"/>
    </source>
</evidence>